<keyword evidence="5 8" id="KW-0812">Transmembrane</keyword>
<keyword evidence="3" id="KW-0813">Transport</keyword>
<feature type="transmembrane region" description="Helical" evidence="8">
    <location>
        <begin position="273"/>
        <end position="295"/>
    </location>
</feature>
<protein>
    <submittedName>
        <fullName evidence="10">EamA family transporter RarD</fullName>
    </submittedName>
</protein>
<dbReference type="RefSeq" id="WP_229954826.1">
    <property type="nucleotide sequence ID" value="NZ_BAAAEM010000002.1"/>
</dbReference>
<keyword evidence="4" id="KW-1003">Cell membrane</keyword>
<sequence length="305" mass="33174">MTGQASTSRLGLLQALLACCIWGVMPIYFKLLESVAPLEVVAHRIIWSVPVLLVILYFRKNLSGLRVAWAEAKIRGPLLATALLITVNWLIYVWAIQEDHILAASLGYFISPLLSVFLASIFLKEKLSRNQWIAVGIAAIGVSILAMEAWQTLWISLALAGSWGLYGLVRKVTDVGPIVGLTVETSYLLLPFLLFIGWITFGTTTPTTTTHLGDNLTIDILLLGGAIVTATPLMLFAAAVKKMKLSTIGLTQYIAPTLQFLIGVLLYREPLTTSHIICFILIWTSLAIFSADAIFGGASKKTAAT</sequence>
<evidence type="ECO:0000313" key="10">
    <source>
        <dbReference type="EMBL" id="GAA0476879.1"/>
    </source>
</evidence>
<evidence type="ECO:0000256" key="1">
    <source>
        <dbReference type="ARBA" id="ARBA00004651"/>
    </source>
</evidence>
<evidence type="ECO:0000256" key="4">
    <source>
        <dbReference type="ARBA" id="ARBA00022475"/>
    </source>
</evidence>
<name>A0ABN1AHV9_9SPHN</name>
<dbReference type="SUPFAM" id="SSF103481">
    <property type="entry name" value="Multidrug resistance efflux transporter EmrE"/>
    <property type="match status" value="2"/>
</dbReference>
<comment type="subcellular location">
    <subcellularLocation>
        <location evidence="1">Cell membrane</location>
        <topology evidence="1">Multi-pass membrane protein</topology>
    </subcellularLocation>
</comment>
<evidence type="ECO:0000256" key="3">
    <source>
        <dbReference type="ARBA" id="ARBA00022448"/>
    </source>
</evidence>
<keyword evidence="7 8" id="KW-0472">Membrane</keyword>
<feature type="transmembrane region" description="Helical" evidence="8">
    <location>
        <begin position="247"/>
        <end position="267"/>
    </location>
</feature>
<evidence type="ECO:0000256" key="8">
    <source>
        <dbReference type="SAM" id="Phobius"/>
    </source>
</evidence>
<gene>
    <name evidence="10" type="primary">rarD</name>
    <name evidence="10" type="ORF">GCM10009096_18410</name>
</gene>
<evidence type="ECO:0000256" key="5">
    <source>
        <dbReference type="ARBA" id="ARBA00022692"/>
    </source>
</evidence>
<feature type="domain" description="EamA" evidence="9">
    <location>
        <begin position="156"/>
        <end position="289"/>
    </location>
</feature>
<dbReference type="PANTHER" id="PTHR22911:SF137">
    <property type="entry name" value="SOLUTE CARRIER FAMILY 35 MEMBER G2-RELATED"/>
    <property type="match status" value="1"/>
</dbReference>
<dbReference type="Pfam" id="PF00892">
    <property type="entry name" value="EamA"/>
    <property type="match status" value="2"/>
</dbReference>
<dbReference type="Proteomes" id="UP001500713">
    <property type="component" value="Unassembled WGS sequence"/>
</dbReference>
<feature type="transmembrane region" description="Helical" evidence="8">
    <location>
        <begin position="41"/>
        <end position="58"/>
    </location>
</feature>
<dbReference type="InterPro" id="IPR037185">
    <property type="entry name" value="EmrE-like"/>
</dbReference>
<feature type="transmembrane region" description="Helical" evidence="8">
    <location>
        <begin position="220"/>
        <end position="240"/>
    </location>
</feature>
<feature type="transmembrane region" description="Helical" evidence="8">
    <location>
        <begin position="12"/>
        <end position="29"/>
    </location>
</feature>
<proteinExistence type="inferred from homology"/>
<dbReference type="InterPro" id="IPR004626">
    <property type="entry name" value="RarD"/>
</dbReference>
<reference evidence="10 11" key="1">
    <citation type="journal article" date="2019" name="Int. J. Syst. Evol. Microbiol.">
        <title>The Global Catalogue of Microorganisms (GCM) 10K type strain sequencing project: providing services to taxonomists for standard genome sequencing and annotation.</title>
        <authorList>
            <consortium name="The Broad Institute Genomics Platform"/>
            <consortium name="The Broad Institute Genome Sequencing Center for Infectious Disease"/>
            <person name="Wu L."/>
            <person name="Ma J."/>
        </authorList>
    </citation>
    <scope>NUCLEOTIDE SEQUENCE [LARGE SCALE GENOMIC DNA]</scope>
    <source>
        <strain evidence="10 11">JCM 14162</strain>
    </source>
</reference>
<evidence type="ECO:0000256" key="6">
    <source>
        <dbReference type="ARBA" id="ARBA00022989"/>
    </source>
</evidence>
<feature type="transmembrane region" description="Helical" evidence="8">
    <location>
        <begin position="130"/>
        <end position="147"/>
    </location>
</feature>
<dbReference type="PANTHER" id="PTHR22911">
    <property type="entry name" value="ACYL-MALONYL CONDENSING ENZYME-RELATED"/>
    <property type="match status" value="1"/>
</dbReference>
<feature type="transmembrane region" description="Helical" evidence="8">
    <location>
        <begin position="78"/>
        <end position="95"/>
    </location>
</feature>
<organism evidence="10 11">
    <name type="scientific">Parasphingorhabdus litoris</name>
    <dbReference type="NCBI Taxonomy" id="394733"/>
    <lineage>
        <taxon>Bacteria</taxon>
        <taxon>Pseudomonadati</taxon>
        <taxon>Pseudomonadota</taxon>
        <taxon>Alphaproteobacteria</taxon>
        <taxon>Sphingomonadales</taxon>
        <taxon>Sphingomonadaceae</taxon>
        <taxon>Parasphingorhabdus</taxon>
    </lineage>
</organism>
<evidence type="ECO:0000256" key="2">
    <source>
        <dbReference type="ARBA" id="ARBA00007362"/>
    </source>
</evidence>
<feature type="domain" description="EamA" evidence="9">
    <location>
        <begin position="10"/>
        <end position="145"/>
    </location>
</feature>
<evidence type="ECO:0000259" key="9">
    <source>
        <dbReference type="Pfam" id="PF00892"/>
    </source>
</evidence>
<feature type="transmembrane region" description="Helical" evidence="8">
    <location>
        <begin position="101"/>
        <end position="123"/>
    </location>
</feature>
<keyword evidence="11" id="KW-1185">Reference proteome</keyword>
<feature type="transmembrane region" description="Helical" evidence="8">
    <location>
        <begin position="153"/>
        <end position="169"/>
    </location>
</feature>
<keyword evidence="6 8" id="KW-1133">Transmembrane helix</keyword>
<evidence type="ECO:0000313" key="11">
    <source>
        <dbReference type="Proteomes" id="UP001500713"/>
    </source>
</evidence>
<feature type="transmembrane region" description="Helical" evidence="8">
    <location>
        <begin position="181"/>
        <end position="200"/>
    </location>
</feature>
<accession>A0ABN1AHV9</accession>
<comment type="caution">
    <text evidence="10">The sequence shown here is derived from an EMBL/GenBank/DDBJ whole genome shotgun (WGS) entry which is preliminary data.</text>
</comment>
<dbReference type="InterPro" id="IPR000620">
    <property type="entry name" value="EamA_dom"/>
</dbReference>
<dbReference type="EMBL" id="BAAAEM010000002">
    <property type="protein sequence ID" value="GAA0476879.1"/>
    <property type="molecule type" value="Genomic_DNA"/>
</dbReference>
<comment type="similarity">
    <text evidence="2">Belongs to the EamA transporter family.</text>
</comment>
<dbReference type="NCBIfam" id="TIGR00688">
    <property type="entry name" value="rarD"/>
    <property type="match status" value="1"/>
</dbReference>
<evidence type="ECO:0000256" key="7">
    <source>
        <dbReference type="ARBA" id="ARBA00023136"/>
    </source>
</evidence>